<proteinExistence type="predicted"/>
<keyword evidence="2" id="KW-1185">Reference proteome</keyword>
<organism evidence="1 2">
    <name type="scientific">Persea americana</name>
    <name type="common">Avocado</name>
    <dbReference type="NCBI Taxonomy" id="3435"/>
    <lineage>
        <taxon>Eukaryota</taxon>
        <taxon>Viridiplantae</taxon>
        <taxon>Streptophyta</taxon>
        <taxon>Embryophyta</taxon>
        <taxon>Tracheophyta</taxon>
        <taxon>Spermatophyta</taxon>
        <taxon>Magnoliopsida</taxon>
        <taxon>Magnoliidae</taxon>
        <taxon>Laurales</taxon>
        <taxon>Lauraceae</taxon>
        <taxon>Persea</taxon>
    </lineage>
</organism>
<evidence type="ECO:0000313" key="1">
    <source>
        <dbReference type="EMBL" id="KAJ8633766.1"/>
    </source>
</evidence>
<protein>
    <submittedName>
        <fullName evidence="1">Uncharacterized protein</fullName>
    </submittedName>
</protein>
<name>A0ACC2LK45_PERAE</name>
<dbReference type="Proteomes" id="UP001234297">
    <property type="component" value="Chromosome 8"/>
</dbReference>
<comment type="caution">
    <text evidence="1">The sequence shown here is derived from an EMBL/GenBank/DDBJ whole genome shotgun (WGS) entry which is preliminary data.</text>
</comment>
<evidence type="ECO:0000313" key="2">
    <source>
        <dbReference type="Proteomes" id="UP001234297"/>
    </source>
</evidence>
<accession>A0ACC2LK45</accession>
<sequence length="413" mass="46332">MRLAVGGVRVRPSYLSTTPHVRIQSCTVTQRANLGTRWREYQGSKNWEGLLDPIDDNLRAEILRYGKFVQAAYTSCDFDPSSPSYASCRFSKHDLLHRSGLPDTGYLTTKNLHATSGISPPRWAEKAPTWMSKQSSWIGYVAVTEDEEEIERLGRRDVVVAYRGTVTCMEWLENLQSMLTHLPECTSDLGPMVESGFWSLYTSRTPACPSLCEEVRDEIARILDKYRGEAISLTVTGHSLGAALAVLTAHDIKTTFRDSPLVTVFSFGGPRVGNRTFRRDVEENGSKVLRIVNTQDVITKLPGIVLEDDVADAEDCQRRNALPSWLVRKLQDARWLYADVGCELRVSTGHSPYLSSHVGNVATCHELDVYLHLVNGFMSSTCPFRATARNEFLKMIPATTQAALFRREKAHVR</sequence>
<gene>
    <name evidence="1" type="ORF">MRB53_027102</name>
</gene>
<dbReference type="EMBL" id="CM056816">
    <property type="protein sequence ID" value="KAJ8633766.1"/>
    <property type="molecule type" value="Genomic_DNA"/>
</dbReference>
<reference evidence="1 2" key="1">
    <citation type="journal article" date="2022" name="Hortic Res">
        <title>A haplotype resolved chromosomal level avocado genome allows analysis of novel avocado genes.</title>
        <authorList>
            <person name="Nath O."/>
            <person name="Fletcher S.J."/>
            <person name="Hayward A."/>
            <person name="Shaw L.M."/>
            <person name="Masouleh A.K."/>
            <person name="Furtado A."/>
            <person name="Henry R.J."/>
            <person name="Mitter N."/>
        </authorList>
    </citation>
    <scope>NUCLEOTIDE SEQUENCE [LARGE SCALE GENOMIC DNA]</scope>
    <source>
        <strain evidence="2">cv. Hass</strain>
    </source>
</reference>